<comment type="caution">
    <text evidence="2">The sequence shown here is derived from an EMBL/GenBank/DDBJ whole genome shotgun (WGS) entry which is preliminary data.</text>
</comment>
<evidence type="ECO:0000313" key="3">
    <source>
        <dbReference type="Proteomes" id="UP000196503"/>
    </source>
</evidence>
<keyword evidence="1" id="KW-0812">Transmembrane</keyword>
<dbReference type="Proteomes" id="UP000196503">
    <property type="component" value="Unassembled WGS sequence"/>
</dbReference>
<reference evidence="2 3" key="1">
    <citation type="submission" date="2017-05" db="EMBL/GenBank/DDBJ databases">
        <title>The Genome Sequence of Enterococcus faecium 2D5_DIV0622.</title>
        <authorList>
            <consortium name="The Broad Institute Genomics Platform"/>
            <consortium name="The Broad Institute Genomic Center for Infectious Diseases"/>
            <person name="Earl A."/>
            <person name="Manson A."/>
            <person name="Schwartman J."/>
            <person name="Gilmore M."/>
            <person name="Abouelleil A."/>
            <person name="Cao P."/>
            <person name="Chapman S."/>
            <person name="Cusick C."/>
            <person name="Shea T."/>
            <person name="Young S."/>
            <person name="Neafsey D."/>
            <person name="Nusbaum C."/>
            <person name="Birren B."/>
        </authorList>
    </citation>
    <scope>NUCLEOTIDE SEQUENCE [LARGE SCALE GENOMIC DNA]</scope>
    <source>
        <strain evidence="2 3">2D5_DIV0622</strain>
    </source>
</reference>
<dbReference type="AlphaFoldDB" id="A0A200I0D5"/>
<organism evidence="2 3">
    <name type="scientific">Enterococcus cecorum</name>
    <dbReference type="NCBI Taxonomy" id="44008"/>
    <lineage>
        <taxon>Bacteria</taxon>
        <taxon>Bacillati</taxon>
        <taxon>Bacillota</taxon>
        <taxon>Bacilli</taxon>
        <taxon>Lactobacillales</taxon>
        <taxon>Enterococcaceae</taxon>
        <taxon>Enterococcus</taxon>
    </lineage>
</organism>
<accession>A0A200I0D5</accession>
<keyword evidence="1" id="KW-1133">Transmembrane helix</keyword>
<evidence type="ECO:0000256" key="1">
    <source>
        <dbReference type="SAM" id="Phobius"/>
    </source>
</evidence>
<feature type="transmembrane region" description="Helical" evidence="1">
    <location>
        <begin position="6"/>
        <end position="29"/>
    </location>
</feature>
<evidence type="ECO:0000313" key="2">
    <source>
        <dbReference type="EMBL" id="OUZ17781.1"/>
    </source>
</evidence>
<keyword evidence="1" id="KW-0472">Membrane</keyword>
<name>A0A200I0D5_9ENTE</name>
<gene>
    <name evidence="2" type="ORF">A5869_001253</name>
</gene>
<dbReference type="EMBL" id="NIBL01000002">
    <property type="protein sequence ID" value="OUZ17781.1"/>
    <property type="molecule type" value="Genomic_DNA"/>
</dbReference>
<sequence>MLLDVLKIVVVVFVLGALGFKGQFLTRWLSDLTEKSK</sequence>
<protein>
    <submittedName>
        <fullName evidence="2">Uncharacterized protein</fullName>
    </submittedName>
</protein>
<proteinExistence type="predicted"/>